<protein>
    <recommendedName>
        <fullName evidence="3">DUF1842 domain-containing protein</fullName>
    </recommendedName>
</protein>
<comment type="caution">
    <text evidence="1">The sequence shown here is derived from an EMBL/GenBank/DDBJ whole genome shotgun (WGS) entry which is preliminary data.</text>
</comment>
<evidence type="ECO:0000313" key="1">
    <source>
        <dbReference type="EMBL" id="GAA4338211.1"/>
    </source>
</evidence>
<dbReference type="RefSeq" id="WP_345257040.1">
    <property type="nucleotide sequence ID" value="NZ_BAABGY010000011.1"/>
</dbReference>
<dbReference type="Pfam" id="PF22091">
    <property type="entry name" value="DUF6941"/>
    <property type="match status" value="1"/>
</dbReference>
<dbReference type="InterPro" id="IPR054221">
    <property type="entry name" value="DUF6941"/>
</dbReference>
<evidence type="ECO:0008006" key="3">
    <source>
        <dbReference type="Google" id="ProtNLM"/>
    </source>
</evidence>
<sequence length="131" mass="14890">MEIEIFTICDHAQDTGGKLFIIGTFDMLNAPSFPMVYPAFTIAGRMRFSRKETGEHSFRIRALDPQGKELIQSIEGQINIGEPPAFADYTSTNFVINLQQVKLEHPGTYTFELYLDDEWKTGLKLMAIKPQ</sequence>
<keyword evidence="2" id="KW-1185">Reference proteome</keyword>
<proteinExistence type="predicted"/>
<name>A0ABP8HEX5_9BACT</name>
<accession>A0ABP8HEX5</accession>
<dbReference type="EMBL" id="BAABGY010000011">
    <property type="protein sequence ID" value="GAA4338211.1"/>
    <property type="molecule type" value="Genomic_DNA"/>
</dbReference>
<reference evidence="2" key="1">
    <citation type="journal article" date="2019" name="Int. J. Syst. Evol. Microbiol.">
        <title>The Global Catalogue of Microorganisms (GCM) 10K type strain sequencing project: providing services to taxonomists for standard genome sequencing and annotation.</title>
        <authorList>
            <consortium name="The Broad Institute Genomics Platform"/>
            <consortium name="The Broad Institute Genome Sequencing Center for Infectious Disease"/>
            <person name="Wu L."/>
            <person name="Ma J."/>
        </authorList>
    </citation>
    <scope>NUCLEOTIDE SEQUENCE [LARGE SCALE GENOMIC DNA]</scope>
    <source>
        <strain evidence="2">JCM 17919</strain>
    </source>
</reference>
<organism evidence="1 2">
    <name type="scientific">Flaviaesturariibacter amylovorans</name>
    <dbReference type="NCBI Taxonomy" id="1084520"/>
    <lineage>
        <taxon>Bacteria</taxon>
        <taxon>Pseudomonadati</taxon>
        <taxon>Bacteroidota</taxon>
        <taxon>Chitinophagia</taxon>
        <taxon>Chitinophagales</taxon>
        <taxon>Chitinophagaceae</taxon>
        <taxon>Flaviaestuariibacter</taxon>
    </lineage>
</organism>
<dbReference type="Proteomes" id="UP001501725">
    <property type="component" value="Unassembled WGS sequence"/>
</dbReference>
<evidence type="ECO:0000313" key="2">
    <source>
        <dbReference type="Proteomes" id="UP001501725"/>
    </source>
</evidence>
<gene>
    <name evidence="1" type="ORF">GCM10023184_34500</name>
</gene>